<protein>
    <submittedName>
        <fullName evidence="1">Uncharacterized protein</fullName>
    </submittedName>
</protein>
<organism evidence="1">
    <name type="scientific">OCS116 cluster bacterium</name>
    <dbReference type="NCBI Taxonomy" id="2030921"/>
    <lineage>
        <taxon>Bacteria</taxon>
        <taxon>Pseudomonadati</taxon>
        <taxon>Pseudomonadota</taxon>
        <taxon>Alphaproteobacteria</taxon>
        <taxon>OCS116 cluster</taxon>
    </lineage>
</organism>
<comment type="caution">
    <text evidence="1">The sequence shown here is derived from an EMBL/GenBank/DDBJ whole genome shotgun (WGS) entry which is preliminary data.</text>
</comment>
<sequence>MRNQINLVPTDTMGMPKIGLFYPDNQTEIGGGWKRSSLNKMQKFLLFAVITCLIIGKFR</sequence>
<evidence type="ECO:0000313" key="1">
    <source>
        <dbReference type="EMBL" id="PCJ00329.1"/>
    </source>
</evidence>
<accession>A0A2A4YZL9</accession>
<reference key="1">
    <citation type="submission" date="2017-08" db="EMBL/GenBank/DDBJ databases">
        <title>A dynamic microbial community with high functional redundancy inhabits the cold, oxic subseafloor aquifer.</title>
        <authorList>
            <person name="Tully B.J."/>
            <person name="Wheat C.G."/>
            <person name="Glazer B.T."/>
            <person name="Huber J.A."/>
        </authorList>
    </citation>
    <scope>NUCLEOTIDE SEQUENCE [LARGE SCALE GENOMIC DNA]</scope>
</reference>
<gene>
    <name evidence="1" type="ORF">COB13_09910</name>
</gene>
<dbReference type="AlphaFoldDB" id="A0A2A4YZL9"/>
<reference evidence="1" key="2">
    <citation type="journal article" date="2018" name="ISME J.">
        <title>A dynamic microbial community with high functional redundancy inhabits the cold, oxic subseafloor aquifer.</title>
        <authorList>
            <person name="Tully B.J."/>
            <person name="Wheat C.G."/>
            <person name="Glazer B.T."/>
            <person name="Huber J.A."/>
        </authorList>
    </citation>
    <scope>NUCLEOTIDE SEQUENCE</scope>
    <source>
        <strain evidence="1">NORP83</strain>
    </source>
</reference>
<dbReference type="EMBL" id="NVUS01000012">
    <property type="protein sequence ID" value="PCJ00329.1"/>
    <property type="molecule type" value="Genomic_DNA"/>
</dbReference>
<proteinExistence type="predicted"/>
<name>A0A2A4YZL9_9PROT</name>